<name>A0A9N9B1C8_9GLOM</name>
<accession>A0A9N9B1C8</accession>
<evidence type="ECO:0000259" key="1">
    <source>
        <dbReference type="PROSITE" id="PS51190"/>
    </source>
</evidence>
<reference evidence="2" key="1">
    <citation type="submission" date="2021-06" db="EMBL/GenBank/DDBJ databases">
        <authorList>
            <person name="Kallberg Y."/>
            <person name="Tangrot J."/>
            <person name="Rosling A."/>
        </authorList>
    </citation>
    <scope>NUCLEOTIDE SEQUENCE</scope>
    <source>
        <strain evidence="2">FL130A</strain>
    </source>
</reference>
<evidence type="ECO:0000313" key="3">
    <source>
        <dbReference type="Proteomes" id="UP000789508"/>
    </source>
</evidence>
<dbReference type="SMART" id="SM01343">
    <property type="entry name" value="FATC"/>
    <property type="match status" value="1"/>
</dbReference>
<evidence type="ECO:0000313" key="2">
    <source>
        <dbReference type="EMBL" id="CAG8548131.1"/>
    </source>
</evidence>
<dbReference type="Proteomes" id="UP000789508">
    <property type="component" value="Unassembled WGS sequence"/>
</dbReference>
<proteinExistence type="predicted"/>
<keyword evidence="3" id="KW-1185">Reference proteome</keyword>
<dbReference type="PANTHER" id="PTHR11139">
    <property type="entry name" value="ATAXIA TELANGIECTASIA MUTATED ATM -RELATED"/>
    <property type="match status" value="1"/>
</dbReference>
<gene>
    <name evidence="2" type="ORF">ALEPTO_LOCUS5743</name>
</gene>
<dbReference type="GO" id="GO:0004674">
    <property type="term" value="F:protein serine/threonine kinase activity"/>
    <property type="evidence" value="ECO:0007669"/>
    <property type="project" value="TreeGrafter"/>
</dbReference>
<dbReference type="PROSITE" id="PS51190">
    <property type="entry name" value="FATC"/>
    <property type="match status" value="1"/>
</dbReference>
<organism evidence="2 3">
    <name type="scientific">Ambispora leptoticha</name>
    <dbReference type="NCBI Taxonomy" id="144679"/>
    <lineage>
        <taxon>Eukaryota</taxon>
        <taxon>Fungi</taxon>
        <taxon>Fungi incertae sedis</taxon>
        <taxon>Mucoromycota</taxon>
        <taxon>Glomeromycotina</taxon>
        <taxon>Glomeromycetes</taxon>
        <taxon>Archaeosporales</taxon>
        <taxon>Ambisporaceae</taxon>
        <taxon>Ambispora</taxon>
    </lineage>
</organism>
<dbReference type="InterPro" id="IPR003152">
    <property type="entry name" value="FATC_dom"/>
</dbReference>
<dbReference type="EMBL" id="CAJVPS010001704">
    <property type="protein sequence ID" value="CAG8548131.1"/>
    <property type="molecule type" value="Genomic_DNA"/>
</dbReference>
<protein>
    <submittedName>
        <fullName evidence="2">1491_t:CDS:1</fullName>
    </submittedName>
</protein>
<feature type="domain" description="FATC" evidence="1">
    <location>
        <begin position="45"/>
        <end position="77"/>
    </location>
</feature>
<sequence length="77" mass="9012">MDIWEDPEQQMAANTVLAQVRNTYAINILRRVKSKLEGKDFDHVTKMSVEEQVDKIIKQATDIDNLCVMYEGWTPWI</sequence>
<dbReference type="AlphaFoldDB" id="A0A9N9B1C8"/>
<dbReference type="Pfam" id="PF02260">
    <property type="entry name" value="FATC"/>
    <property type="match status" value="1"/>
</dbReference>
<comment type="caution">
    <text evidence="2">The sequence shown here is derived from an EMBL/GenBank/DDBJ whole genome shotgun (WGS) entry which is preliminary data.</text>
</comment>
<dbReference type="OrthoDB" id="381190at2759"/>
<dbReference type="InterPro" id="IPR050517">
    <property type="entry name" value="DDR_Repair_Kinase"/>
</dbReference>
<dbReference type="GO" id="GO:0005634">
    <property type="term" value="C:nucleus"/>
    <property type="evidence" value="ECO:0007669"/>
    <property type="project" value="TreeGrafter"/>
</dbReference>